<feature type="compositionally biased region" description="Polar residues" evidence="1">
    <location>
        <begin position="356"/>
        <end position="394"/>
    </location>
</feature>
<feature type="compositionally biased region" description="Basic and acidic residues" evidence="1">
    <location>
        <begin position="54"/>
        <end position="63"/>
    </location>
</feature>
<dbReference type="EMBL" id="BKCJ010005327">
    <property type="protein sequence ID" value="GEU66121.1"/>
    <property type="molecule type" value="Genomic_DNA"/>
</dbReference>
<feature type="compositionally biased region" description="Basic residues" evidence="1">
    <location>
        <begin position="115"/>
        <end position="124"/>
    </location>
</feature>
<feature type="region of interest" description="Disordered" evidence="1">
    <location>
        <begin position="310"/>
        <end position="394"/>
    </location>
</feature>
<dbReference type="AlphaFoldDB" id="A0A6L2LWE4"/>
<proteinExistence type="predicted"/>
<accession>A0A6L2LWE4</accession>
<comment type="caution">
    <text evidence="2">The sequence shown here is derived from an EMBL/GenBank/DDBJ whole genome shotgun (WGS) entry which is preliminary data.</text>
</comment>
<feature type="region of interest" description="Disordered" evidence="1">
    <location>
        <begin position="54"/>
        <end position="169"/>
    </location>
</feature>
<name>A0A6L2LWE4_TANCI</name>
<feature type="compositionally biased region" description="Basic and acidic residues" evidence="1">
    <location>
        <begin position="134"/>
        <end position="144"/>
    </location>
</feature>
<gene>
    <name evidence="2" type="ORF">Tci_038099</name>
</gene>
<evidence type="ECO:0000256" key="1">
    <source>
        <dbReference type="SAM" id="MobiDB-lite"/>
    </source>
</evidence>
<feature type="compositionally biased region" description="Low complexity" evidence="1">
    <location>
        <begin position="80"/>
        <end position="90"/>
    </location>
</feature>
<evidence type="ECO:0000313" key="2">
    <source>
        <dbReference type="EMBL" id="GEU66121.1"/>
    </source>
</evidence>
<feature type="compositionally biased region" description="Basic and acidic residues" evidence="1">
    <location>
        <begin position="312"/>
        <end position="325"/>
    </location>
</feature>
<organism evidence="2">
    <name type="scientific">Tanacetum cinerariifolium</name>
    <name type="common">Dalmatian daisy</name>
    <name type="synonym">Chrysanthemum cinerariifolium</name>
    <dbReference type="NCBI Taxonomy" id="118510"/>
    <lineage>
        <taxon>Eukaryota</taxon>
        <taxon>Viridiplantae</taxon>
        <taxon>Streptophyta</taxon>
        <taxon>Embryophyta</taxon>
        <taxon>Tracheophyta</taxon>
        <taxon>Spermatophyta</taxon>
        <taxon>Magnoliopsida</taxon>
        <taxon>eudicotyledons</taxon>
        <taxon>Gunneridae</taxon>
        <taxon>Pentapetalae</taxon>
        <taxon>asterids</taxon>
        <taxon>campanulids</taxon>
        <taxon>Asterales</taxon>
        <taxon>Asteraceae</taxon>
        <taxon>Asteroideae</taxon>
        <taxon>Anthemideae</taxon>
        <taxon>Anthemidinae</taxon>
        <taxon>Tanacetum</taxon>
    </lineage>
</organism>
<sequence>MAEDDLHLGNLKFIPKGKEDEVFGIQIPKELITDNIRNEPYYNAYLEMVAKHDHKTVTEDGGKKKSASKADQSKKPATAKQPKPMSPKQSKPTHAKQPKPVKEKSTKPTPSTKASKGKVRKGQKGKSSLQLVNEEERAQPEPRPKPQVTEEVSTKPYAQPEDDTSANIVCDTLSPTDAETGAEIYKINSEGNTEILNISEEQGEDVANKVDIEEKTIEIDKGHAGSDPGKTLDSQPPPERVLIEEDHARPNHGQSYVALAGPDPKPMHDDFVATVDLSEANMKEIIRDRMFESGSYISRPKHVALYEALEASMERDNRDEFLAKKEKLHRRRRDGQDPPPPPTKESEQSKKKKQDSNASGYKQTPTQTSSAWKTSDTREAPSSSSKQKTAPQSE</sequence>
<reference evidence="2" key="1">
    <citation type="journal article" date="2019" name="Sci. Rep.">
        <title>Draft genome of Tanacetum cinerariifolium, the natural source of mosquito coil.</title>
        <authorList>
            <person name="Yamashiro T."/>
            <person name="Shiraishi A."/>
            <person name="Satake H."/>
            <person name="Nakayama K."/>
        </authorList>
    </citation>
    <scope>NUCLEOTIDE SEQUENCE</scope>
</reference>
<feature type="region of interest" description="Disordered" evidence="1">
    <location>
        <begin position="219"/>
        <end position="265"/>
    </location>
</feature>
<protein>
    <submittedName>
        <fullName evidence="2">Histone deacetylase 14</fullName>
    </submittedName>
</protein>